<reference evidence="2" key="3">
    <citation type="submission" date="2023-05" db="EMBL/GenBank/DDBJ databases">
        <authorList>
            <person name="Smith C.H."/>
        </authorList>
    </citation>
    <scope>NUCLEOTIDE SEQUENCE</scope>
    <source>
        <strain evidence="2">CHS0354</strain>
        <tissue evidence="2">Mantle</tissue>
    </source>
</reference>
<feature type="region of interest" description="Disordered" evidence="1">
    <location>
        <begin position="1436"/>
        <end position="1476"/>
    </location>
</feature>
<feature type="compositionally biased region" description="Basic and acidic residues" evidence="1">
    <location>
        <begin position="625"/>
        <end position="641"/>
    </location>
</feature>
<feature type="compositionally biased region" description="Low complexity" evidence="1">
    <location>
        <begin position="1918"/>
        <end position="1932"/>
    </location>
</feature>
<feature type="compositionally biased region" description="Polar residues" evidence="1">
    <location>
        <begin position="1666"/>
        <end position="1675"/>
    </location>
</feature>
<evidence type="ECO:0000313" key="3">
    <source>
        <dbReference type="Proteomes" id="UP001195483"/>
    </source>
</evidence>
<feature type="region of interest" description="Disordered" evidence="1">
    <location>
        <begin position="1893"/>
        <end position="1937"/>
    </location>
</feature>
<evidence type="ECO:0000313" key="2">
    <source>
        <dbReference type="EMBL" id="KAK3598823.1"/>
    </source>
</evidence>
<feature type="region of interest" description="Disordered" evidence="1">
    <location>
        <begin position="1009"/>
        <end position="1047"/>
    </location>
</feature>
<feature type="region of interest" description="Disordered" evidence="1">
    <location>
        <begin position="747"/>
        <end position="783"/>
    </location>
</feature>
<dbReference type="EMBL" id="JAEAOA010000511">
    <property type="protein sequence ID" value="KAK3598823.1"/>
    <property type="molecule type" value="Genomic_DNA"/>
</dbReference>
<feature type="compositionally biased region" description="Polar residues" evidence="1">
    <location>
        <begin position="381"/>
        <end position="397"/>
    </location>
</feature>
<feature type="compositionally biased region" description="Basic and acidic residues" evidence="1">
    <location>
        <begin position="1288"/>
        <end position="1297"/>
    </location>
</feature>
<reference evidence="2" key="2">
    <citation type="journal article" date="2021" name="Genome Biol. Evol.">
        <title>Developing a high-quality reference genome for a parasitic bivalve with doubly uniparental inheritance (Bivalvia: Unionida).</title>
        <authorList>
            <person name="Smith C.H."/>
        </authorList>
    </citation>
    <scope>NUCLEOTIDE SEQUENCE</scope>
    <source>
        <strain evidence="2">CHS0354</strain>
        <tissue evidence="2">Mantle</tissue>
    </source>
</reference>
<evidence type="ECO:0008006" key="4">
    <source>
        <dbReference type="Google" id="ProtNLM"/>
    </source>
</evidence>
<comment type="caution">
    <text evidence="2">The sequence shown here is derived from an EMBL/GenBank/DDBJ whole genome shotgun (WGS) entry which is preliminary data.</text>
</comment>
<protein>
    <recommendedName>
        <fullName evidence="4">LisH domain-containing protein</fullName>
    </recommendedName>
</protein>
<feature type="compositionally biased region" description="Basic residues" evidence="1">
    <location>
        <begin position="1506"/>
        <end position="1516"/>
    </location>
</feature>
<organism evidence="2 3">
    <name type="scientific">Potamilus streckersoni</name>
    <dbReference type="NCBI Taxonomy" id="2493646"/>
    <lineage>
        <taxon>Eukaryota</taxon>
        <taxon>Metazoa</taxon>
        <taxon>Spiralia</taxon>
        <taxon>Lophotrochozoa</taxon>
        <taxon>Mollusca</taxon>
        <taxon>Bivalvia</taxon>
        <taxon>Autobranchia</taxon>
        <taxon>Heteroconchia</taxon>
        <taxon>Palaeoheterodonta</taxon>
        <taxon>Unionida</taxon>
        <taxon>Unionoidea</taxon>
        <taxon>Unionidae</taxon>
        <taxon>Ambleminae</taxon>
        <taxon>Lampsilini</taxon>
        <taxon>Potamilus</taxon>
    </lineage>
</organism>
<feature type="compositionally biased region" description="Polar residues" evidence="1">
    <location>
        <begin position="1448"/>
        <end position="1469"/>
    </location>
</feature>
<dbReference type="GO" id="GO:0005634">
    <property type="term" value="C:nucleus"/>
    <property type="evidence" value="ECO:0007669"/>
    <property type="project" value="TreeGrafter"/>
</dbReference>
<dbReference type="InterPro" id="IPR006594">
    <property type="entry name" value="LisH"/>
</dbReference>
<feature type="region of interest" description="Disordered" evidence="1">
    <location>
        <begin position="1504"/>
        <end position="1750"/>
    </location>
</feature>
<name>A0AAE0SWG9_9BIVA</name>
<dbReference type="PANTHER" id="PTHR15087:SF14">
    <property type="entry name" value="PROTEIN NPAT"/>
    <property type="match status" value="1"/>
</dbReference>
<feature type="region of interest" description="Disordered" evidence="1">
    <location>
        <begin position="480"/>
        <end position="509"/>
    </location>
</feature>
<feature type="region of interest" description="Disordered" evidence="1">
    <location>
        <begin position="1288"/>
        <end position="1318"/>
    </location>
</feature>
<reference evidence="2" key="1">
    <citation type="journal article" date="2021" name="Genome Biol. Evol.">
        <title>A High-Quality Reference Genome for a Parasitic Bivalve with Doubly Uniparental Inheritance (Bivalvia: Unionida).</title>
        <authorList>
            <person name="Smith C.H."/>
        </authorList>
    </citation>
    <scope>NUCLEOTIDE SEQUENCE</scope>
    <source>
        <strain evidence="2">CHS0354</strain>
    </source>
</reference>
<feature type="region of interest" description="Disordered" evidence="1">
    <location>
        <begin position="372"/>
        <end position="463"/>
    </location>
</feature>
<proteinExistence type="predicted"/>
<dbReference type="PANTHER" id="PTHR15087">
    <property type="entry name" value="PROTEIN NPAT"/>
    <property type="match status" value="1"/>
</dbReference>
<dbReference type="GO" id="GO:0003712">
    <property type="term" value="F:transcription coregulator activity"/>
    <property type="evidence" value="ECO:0007669"/>
    <property type="project" value="TreeGrafter"/>
</dbReference>
<dbReference type="PROSITE" id="PS50896">
    <property type="entry name" value="LISH"/>
    <property type="match status" value="1"/>
</dbReference>
<keyword evidence="3" id="KW-1185">Reference proteome</keyword>
<gene>
    <name evidence="2" type="ORF">CHS0354_007427</name>
</gene>
<dbReference type="Proteomes" id="UP001195483">
    <property type="component" value="Unassembled WGS sequence"/>
</dbReference>
<feature type="compositionally biased region" description="Basic and acidic residues" evidence="1">
    <location>
        <begin position="1517"/>
        <end position="1532"/>
    </location>
</feature>
<feature type="compositionally biased region" description="Polar residues" evidence="1">
    <location>
        <begin position="1684"/>
        <end position="1693"/>
    </location>
</feature>
<feature type="compositionally biased region" description="Basic residues" evidence="1">
    <location>
        <begin position="484"/>
        <end position="496"/>
    </location>
</feature>
<feature type="region of interest" description="Disordered" evidence="1">
    <location>
        <begin position="622"/>
        <end position="653"/>
    </location>
</feature>
<sequence length="2106" mass="229995">MEIQYFLPSEIARLVLGYLKEQKCLKTYQSFLKESPHLLEYISLLKAGQEYPTTIAGKNLMNMLQEYASLKLCNENKDTSNPVNVLWRQFDNVVEHLKDRQVISTRLSKGTTQTARTRCQLADLSQTKAARCSEISSVLKGKEANANIVMALSSVPSSVDCADERINSSNPVTLSRLVPDSANSDCYRESIQAVVGRSQKNVSAMGKEMASHSVNFRNSAKTAQCTGKLLQPSNEHYANFNTVVSSVLSENADLGLEKDLLSTVMKDKVSDDKRDSFDKMDNVSVCCNDPVEEDLANCDYSGKSADEVDVEVACDIPDSHDMSSPQKSLKTIIKSPLELQAKKVDFTGSSKMFTASVTNPNSLDINQSSLSETKVCRQHQPIGSQLPESDSPLQQKETGPKHFQTMSRLSHQTATGPVQIPLDTNSAQSSQTLSAIQNTQQKESSTPSVLVTPTKQHSNRNGSENFISSAKLLQSLTDAFQARRSPRRKKPPKKRISSASAGDKSATESATHIDYNSGIAGTSQEIIEKLLNDTTLHEKLAENINKGLTVLESKHSGAKSQIPKKKETSFYTSSSTLDDLFDMQESQMADDAIQGIINLTKNDSTFDSLFKLFFDDKEDDCTPVENRHSSGEITEKGHSADAEPSGFISISSSAKNDSFNPHAAPISTVCSGMLAQNPHIASNNTQEVGPGTRTPAAVSNSDSPVIVKSVLPTTNEIFNQHTQAKENVPLNSQNIGRTPVSDLSAVNSEPVQSSDSMVVKSNSVTSSSYNQHPENTSDTVTPSKTSVTMESMFSTNGNYNLVHHGHLPNSPSVCQEVTLPSTPNGQDCTLPDDSSPFSPHMTQATACLAINSDLTNSVPPVVTEVEVAYSSPVHPGLTPRQQVDTTQTISRMGGNEARTTQQSGTSHSFNKEVITSVNSSTPVSCISAPVLKSHNVGNLVLPVTKAGWIGMDPLSDASSNFVPSKSSRQVATASMNSHPSLSTATNVFGSTINLADAASILPASFPMPQPKSLISADNKDNQAQKKQKGRRIRTEKTGRNKQSSDMDTKVVSNVAASHEVVMMTSEPSNSTQALSINASDVNIINDKLIILSPGGRSLIQIPIMGYEQSAESETDSGIANGCQDNVQIWSENLQSNTQLTVISTASTINTFTTTACGTTHKNVVNLHGNMALGDNSTSRTASGSYEQLLLPTYVPEVGDDEQNLQQEIVALENAELVPKHCPETAFDVLSSETSPSKRNSSLNSPDKLIAYPLGLLCTKKKGIHVRSLDFGQSTTSCVEVLPVKQEQSKKIKTDGNKSENQVSSVAKVKPSSKDSSIEGLATVNSENDPEVVEMENEEVTTNKCRDLKQSDKEADICKLTCPAIFISKPKLVTNSNLSSEELRMPGFGRGRRNLEIEEVVVGVGKFRRTLYSRKEKQEVKEITTIDKVFPNLSTISKPVRVMPKRGATRTTSPKSGGKKTVSSDNNGSKSVPDASATEQGITIALNSSSDSSSLEICIDETEVKAQHGKRNYNKKSVKNENAIKKNTKETKKTCRRTNKGTSEEFSKTSSPSGNSSKKKSTRKNEQEGCSNISHSNSVGKDGQPSKSKRRSLFEKTNECSSAGKKNDLSDSEKKIVGQPLKEPKEAGEDEENKTQMNCKTLPSPPKSKSKRRTSKPDSDKDSTLTPKSSSLSNSCKAWKVSLKTPGTSRSNKGVKSKDSTNNRNRKKLDETAKSSSDNSDLQVLDNKLRTRTVKQNSDKVLKSKKASEDKNLHAESLVADFVQLKESVKKCKESEHITSPCSNELRVVLTPDVRIHRDNSNMDDKEENKVKRNSFEKVKAVDIKEIREHLENIPLEQGNVTKENNKETYHISEEEIENACRSISESPLPNQNDDTLSISSNVLHVDEHRSEISESVFETSHHRKGLSTSTPKKQIFESVKTSTPNSSSSGSDETPRKCEVLEKLGLTPKKNECEKPWELNSSQRPNVMDLIITQPSPSTKGSIPSEVKTPAKIKTPRKRVTTPHKVLSSPMTKLKSPLQSMHVSPERNHSTFSLGEYLTKENQQEPQNAEHRGQKRSFGEALKQCDLQPSKKVKQPKKEKKPDVMSKLQSLDIDAFLSKVHNQGQS</sequence>
<feature type="compositionally biased region" description="Basic and acidic residues" evidence="1">
    <location>
        <begin position="1604"/>
        <end position="1626"/>
    </location>
</feature>
<evidence type="ECO:0000256" key="1">
    <source>
        <dbReference type="SAM" id="MobiDB-lite"/>
    </source>
</evidence>
<feature type="compositionally biased region" description="Polar residues" evidence="1">
    <location>
        <begin position="1567"/>
        <end position="1578"/>
    </location>
</feature>
<dbReference type="InterPro" id="IPR052850">
    <property type="entry name" value="NPAT_LisH"/>
</dbReference>
<feature type="region of interest" description="Disordered" evidence="1">
    <location>
        <begin position="1994"/>
        <end position="2085"/>
    </location>
</feature>
<feature type="compositionally biased region" description="Polar residues" evidence="1">
    <location>
        <begin position="404"/>
        <end position="463"/>
    </location>
</feature>
<feature type="compositionally biased region" description="Basic and acidic residues" evidence="1">
    <location>
        <begin position="1736"/>
        <end position="1750"/>
    </location>
</feature>
<feature type="compositionally biased region" description="Basic and acidic residues" evidence="1">
    <location>
        <begin position="2038"/>
        <end position="2052"/>
    </location>
</feature>
<accession>A0AAE0SWG9</accession>
<feature type="compositionally biased region" description="Basic and acidic residues" evidence="1">
    <location>
        <begin position="1032"/>
        <end position="1047"/>
    </location>
</feature>